<dbReference type="GO" id="GO:0046872">
    <property type="term" value="F:metal ion binding"/>
    <property type="evidence" value="ECO:0007669"/>
    <property type="project" value="UniProtKB-KW"/>
</dbReference>
<feature type="domain" description="BRCT" evidence="8">
    <location>
        <begin position="552"/>
        <end position="640"/>
    </location>
</feature>
<dbReference type="Gene3D" id="2.40.50.140">
    <property type="entry name" value="Nucleic acid-binding proteins"/>
    <property type="match status" value="1"/>
</dbReference>
<dbReference type="InterPro" id="IPR001679">
    <property type="entry name" value="DNA_ligase"/>
</dbReference>
<dbReference type="SUPFAM" id="SSF47781">
    <property type="entry name" value="RuvA domain 2-like"/>
    <property type="match status" value="1"/>
</dbReference>
<dbReference type="InterPro" id="IPR013839">
    <property type="entry name" value="DNAligase_adenylation"/>
</dbReference>
<dbReference type="InterPro" id="IPR001357">
    <property type="entry name" value="BRCT_dom"/>
</dbReference>
<evidence type="ECO:0000259" key="8">
    <source>
        <dbReference type="PROSITE" id="PS50172"/>
    </source>
</evidence>
<reference evidence="9" key="1">
    <citation type="journal article" date="2021" name="Proc. Natl. Acad. Sci. U.S.A.">
        <title>A Catalog of Tens of Thousands of Viruses from Human Metagenomes Reveals Hidden Associations with Chronic Diseases.</title>
        <authorList>
            <person name="Tisza M.J."/>
            <person name="Buck C.B."/>
        </authorList>
    </citation>
    <scope>NUCLEOTIDE SEQUENCE</scope>
    <source>
        <strain evidence="9">Ctxc31</strain>
    </source>
</reference>
<evidence type="ECO:0000256" key="7">
    <source>
        <dbReference type="ARBA" id="ARBA00034005"/>
    </source>
</evidence>
<proteinExistence type="predicted"/>
<comment type="catalytic activity">
    <reaction evidence="7">
        <text>NAD(+) + (deoxyribonucleotide)n-3'-hydroxyl + 5'-phospho-(deoxyribonucleotide)m = (deoxyribonucleotide)n+m + AMP + beta-nicotinamide D-nucleotide.</text>
        <dbReference type="EC" id="6.5.1.2"/>
    </reaction>
</comment>
<dbReference type="Gene3D" id="3.40.50.10190">
    <property type="entry name" value="BRCT domain"/>
    <property type="match status" value="1"/>
</dbReference>
<dbReference type="GO" id="GO:0006281">
    <property type="term" value="P:DNA repair"/>
    <property type="evidence" value="ECO:0007669"/>
    <property type="project" value="InterPro"/>
</dbReference>
<dbReference type="Pfam" id="PF03120">
    <property type="entry name" value="OB_DNA_ligase"/>
    <property type="match status" value="1"/>
</dbReference>
<dbReference type="InterPro" id="IPR036420">
    <property type="entry name" value="BRCT_dom_sf"/>
</dbReference>
<dbReference type="EC" id="6.5.1.2" evidence="1"/>
<name>A0A8S5MN40_9CAUD</name>
<sequence length="640" mass="72673">MKTATLVQLIKEYNDAYRRGEPLISDEEYDLLVEELKTKDPQNKLLKKAIIEEIESSDRMERLPIPMYSLEKFKKIDELIEFMKNTWKITSTTEIIITPKYDGISLCCEEKTGAAWTRGDGVEGQRSDGHKKLMVEKIVDSEKMPFRYTFGEAIFSKESFLRNKGDYKSARNCVAGLFNSPTPSLLLRNVSYIRYGLDDETMDKSDQFVYLEHHFKKVANWCLLAGANFLNPQEKVRELLDRMFEKMSQEYKCDGLVIELNDAKVRKELGRLPNMNPRYSIAYKNPEWSERADTKVVDIEWKISKDKKAKPVIIVDPIDLCGATVCRATGHNAKYICDNNICKGAMVTIARSGDVIPKHLKTIKYNSESFKIMCDDMMVCPACGKQLKWDETFTELICTNEACYASKIAELVFFFSVLGTEEFREPTITKFYEAGYTTKRSILSLSKEEMIQIEGIGISLAEKLSSQFDGYKTKGVGFAKLLTANNVFNGVMAEKTCQMILDNMSDTALNCVKDLEPVPIEHLLCIKGVAEKTAKVFNNGIEVFRDLEPDSINIAYFRSLVKIVPADQQMNVCFTGFRDKELEQRLINLGHKVASGVSGNTTHLVVKDLSGTSSKMQRAQELKIPIFTKDGFEGLLDNLK</sequence>
<dbReference type="PROSITE" id="PS50172">
    <property type="entry name" value="BRCT"/>
    <property type="match status" value="1"/>
</dbReference>
<keyword evidence="5" id="KW-0862">Zinc</keyword>
<dbReference type="SMART" id="SM00532">
    <property type="entry name" value="LIGANc"/>
    <property type="match status" value="1"/>
</dbReference>
<evidence type="ECO:0000256" key="3">
    <source>
        <dbReference type="ARBA" id="ARBA00022705"/>
    </source>
</evidence>
<keyword evidence="6" id="KW-0520">NAD</keyword>
<dbReference type="Gene3D" id="1.10.150.20">
    <property type="entry name" value="5' to 3' exonuclease, C-terminal subdomain"/>
    <property type="match status" value="1"/>
</dbReference>
<organism evidence="9">
    <name type="scientific">Siphoviridae sp. ctxc31</name>
    <dbReference type="NCBI Taxonomy" id="2826520"/>
    <lineage>
        <taxon>Viruses</taxon>
        <taxon>Duplodnaviria</taxon>
        <taxon>Heunggongvirae</taxon>
        <taxon>Uroviricota</taxon>
        <taxon>Caudoviricetes</taxon>
    </lineage>
</organism>
<dbReference type="GO" id="GO:0003911">
    <property type="term" value="F:DNA ligase (NAD+) activity"/>
    <property type="evidence" value="ECO:0007669"/>
    <property type="project" value="UniProtKB-EC"/>
</dbReference>
<dbReference type="GO" id="GO:0006260">
    <property type="term" value="P:DNA replication"/>
    <property type="evidence" value="ECO:0007669"/>
    <property type="project" value="UniProtKB-KW"/>
</dbReference>
<keyword evidence="3" id="KW-0235">DNA replication</keyword>
<accession>A0A8S5MN40</accession>
<dbReference type="Gene3D" id="1.10.287.610">
    <property type="entry name" value="Helix hairpin bin"/>
    <property type="match status" value="1"/>
</dbReference>
<dbReference type="PIRSF" id="PIRSF001604">
    <property type="entry name" value="LigA"/>
    <property type="match status" value="1"/>
</dbReference>
<dbReference type="SMART" id="SM00292">
    <property type="entry name" value="BRCT"/>
    <property type="match status" value="1"/>
</dbReference>
<evidence type="ECO:0000256" key="4">
    <source>
        <dbReference type="ARBA" id="ARBA00022723"/>
    </source>
</evidence>
<evidence type="ECO:0000256" key="1">
    <source>
        <dbReference type="ARBA" id="ARBA00012722"/>
    </source>
</evidence>
<dbReference type="Gene3D" id="3.30.470.30">
    <property type="entry name" value="DNA ligase/mRNA capping enzyme"/>
    <property type="match status" value="1"/>
</dbReference>
<evidence type="ECO:0000256" key="2">
    <source>
        <dbReference type="ARBA" id="ARBA00022598"/>
    </source>
</evidence>
<dbReference type="InterPro" id="IPR004150">
    <property type="entry name" value="NAD_DNA_ligase_OB"/>
</dbReference>
<evidence type="ECO:0000256" key="6">
    <source>
        <dbReference type="ARBA" id="ARBA00023027"/>
    </source>
</evidence>
<dbReference type="SUPFAM" id="SSF52113">
    <property type="entry name" value="BRCT domain"/>
    <property type="match status" value="1"/>
</dbReference>
<evidence type="ECO:0000256" key="5">
    <source>
        <dbReference type="ARBA" id="ARBA00022833"/>
    </source>
</evidence>
<dbReference type="EMBL" id="BK014938">
    <property type="protein sequence ID" value="DAD83479.1"/>
    <property type="molecule type" value="Genomic_DNA"/>
</dbReference>
<dbReference type="SUPFAM" id="SSF56091">
    <property type="entry name" value="DNA ligase/mRNA capping enzyme, catalytic domain"/>
    <property type="match status" value="1"/>
</dbReference>
<dbReference type="InterPro" id="IPR012340">
    <property type="entry name" value="NA-bd_OB-fold"/>
</dbReference>
<evidence type="ECO:0000313" key="9">
    <source>
        <dbReference type="EMBL" id="DAD83479.1"/>
    </source>
</evidence>
<keyword evidence="4" id="KW-0479">Metal-binding</keyword>
<dbReference type="Pfam" id="PF01653">
    <property type="entry name" value="DNA_ligase_aden"/>
    <property type="match status" value="1"/>
</dbReference>
<dbReference type="SUPFAM" id="SSF50249">
    <property type="entry name" value="Nucleic acid-binding proteins"/>
    <property type="match status" value="1"/>
</dbReference>
<dbReference type="InterPro" id="IPR010994">
    <property type="entry name" value="RuvA_2-like"/>
</dbReference>
<keyword evidence="2 9" id="KW-0436">Ligase</keyword>
<dbReference type="InterPro" id="IPR013840">
    <property type="entry name" value="DNAligase_N"/>
</dbReference>
<dbReference type="Pfam" id="PF00533">
    <property type="entry name" value="BRCT"/>
    <property type="match status" value="1"/>
</dbReference>
<protein>
    <recommendedName>
        <fullName evidence="1">DNA ligase (NAD(+))</fullName>
        <ecNumber evidence="1">6.5.1.2</ecNumber>
    </recommendedName>
</protein>